<evidence type="ECO:0000256" key="3">
    <source>
        <dbReference type="SAM" id="MobiDB-lite"/>
    </source>
</evidence>
<organism evidence="8">
    <name type="scientific">Caenorhabditis remanei</name>
    <name type="common">Caenorhabditis vulgaris</name>
    <dbReference type="NCBI Taxonomy" id="31234"/>
    <lineage>
        <taxon>Eukaryota</taxon>
        <taxon>Metazoa</taxon>
        <taxon>Ecdysozoa</taxon>
        <taxon>Nematoda</taxon>
        <taxon>Chromadorea</taxon>
        <taxon>Rhabditida</taxon>
        <taxon>Rhabditina</taxon>
        <taxon>Rhabditomorpha</taxon>
        <taxon>Rhabditoidea</taxon>
        <taxon>Rhabditidae</taxon>
        <taxon>Peloderinae</taxon>
        <taxon>Caenorhabditis</taxon>
    </lineage>
</organism>
<dbReference type="InterPro" id="IPR001881">
    <property type="entry name" value="EGF-like_Ca-bd_dom"/>
</dbReference>
<dbReference type="Proteomes" id="UP000008281">
    <property type="component" value="Unassembled WGS sequence"/>
</dbReference>
<dbReference type="PROSITE" id="PS00022">
    <property type="entry name" value="EGF_1"/>
    <property type="match status" value="5"/>
</dbReference>
<keyword evidence="2" id="KW-0245">EGF-like domain</keyword>
<dbReference type="InParanoid" id="E3N9X8"/>
<dbReference type="GO" id="GO:0009986">
    <property type="term" value="C:cell surface"/>
    <property type="evidence" value="ECO:0007669"/>
    <property type="project" value="EnsemblMetazoa"/>
</dbReference>
<proteinExistence type="predicted"/>
<feature type="disulfide bond" evidence="2">
    <location>
        <begin position="547"/>
        <end position="556"/>
    </location>
</feature>
<dbReference type="EMBL" id="DS268569">
    <property type="protein sequence ID" value="EFO90842.1"/>
    <property type="molecule type" value="Genomic_DNA"/>
</dbReference>
<dbReference type="FunFam" id="2.10.25.10:FF:001526">
    <property type="entry name" value="Sperm transmembrane protein 9"/>
    <property type="match status" value="1"/>
</dbReference>
<feature type="disulfide bond" evidence="2">
    <location>
        <begin position="571"/>
        <end position="588"/>
    </location>
</feature>
<keyword evidence="4" id="KW-1133">Transmembrane helix</keyword>
<keyword evidence="8" id="KW-1185">Reference proteome</keyword>
<dbReference type="SUPFAM" id="SSF57196">
    <property type="entry name" value="EGF/Laminin"/>
    <property type="match status" value="2"/>
</dbReference>
<dbReference type="AlphaFoldDB" id="E3N9X8"/>
<feature type="disulfide bond" evidence="2">
    <location>
        <begin position="528"/>
        <end position="545"/>
    </location>
</feature>
<dbReference type="HOGENOM" id="CLU_027231_0_0_1"/>
<feature type="disulfide bond" evidence="2">
    <location>
        <begin position="590"/>
        <end position="599"/>
    </location>
</feature>
<dbReference type="PANTHER" id="PTHR24033">
    <property type="entry name" value="EGF-LIKE DOMAIN-CONTAINING PROTEIN"/>
    <property type="match status" value="1"/>
</dbReference>
<evidence type="ECO:0000256" key="2">
    <source>
        <dbReference type="PROSITE-ProRule" id="PRU00076"/>
    </source>
</evidence>
<dbReference type="SMART" id="SM00179">
    <property type="entry name" value="EGF_CA"/>
    <property type="match status" value="4"/>
</dbReference>
<feature type="domain" description="EGF-like" evidence="6">
    <location>
        <begin position="207"/>
        <end position="256"/>
    </location>
</feature>
<feature type="domain" description="EGF-like" evidence="6">
    <location>
        <begin position="52"/>
        <end position="90"/>
    </location>
</feature>
<feature type="transmembrane region" description="Helical" evidence="4">
    <location>
        <begin position="619"/>
        <end position="638"/>
    </location>
</feature>
<dbReference type="Gene3D" id="2.10.25.10">
    <property type="entry name" value="Laminin"/>
    <property type="match status" value="5"/>
</dbReference>
<feature type="domain" description="EGF-like" evidence="6">
    <location>
        <begin position="519"/>
        <end position="557"/>
    </location>
</feature>
<feature type="disulfide bond" evidence="2">
    <location>
        <begin position="80"/>
        <end position="89"/>
    </location>
</feature>
<dbReference type="PROSITE" id="PS01186">
    <property type="entry name" value="EGF_2"/>
    <property type="match status" value="1"/>
</dbReference>
<dbReference type="PROSITE" id="PS50026">
    <property type="entry name" value="EGF_3"/>
    <property type="match status" value="4"/>
</dbReference>
<protein>
    <submittedName>
        <fullName evidence="7">CRE-SPE-9 protein</fullName>
    </submittedName>
</protein>
<keyword evidence="1 2" id="KW-1015">Disulfide bond</keyword>
<feature type="compositionally biased region" description="Basic and acidic residues" evidence="3">
    <location>
        <begin position="658"/>
        <end position="668"/>
    </location>
</feature>
<dbReference type="GO" id="GO:0007338">
    <property type="term" value="P:single fertilization"/>
    <property type="evidence" value="ECO:0007669"/>
    <property type="project" value="EnsemblMetazoa"/>
</dbReference>
<dbReference type="PANTHER" id="PTHR24033:SF205">
    <property type="entry name" value="SPERM TRANSMEMBRANE PROTEIN 9"/>
    <property type="match status" value="1"/>
</dbReference>
<dbReference type="OMA" id="GDCIPIP"/>
<name>E3N9X8_CAERE</name>
<keyword evidence="4" id="KW-0812">Transmembrane</keyword>
<evidence type="ECO:0000256" key="1">
    <source>
        <dbReference type="ARBA" id="ARBA00023157"/>
    </source>
</evidence>
<evidence type="ECO:0000313" key="7">
    <source>
        <dbReference type="EMBL" id="EFO90842.1"/>
    </source>
</evidence>
<evidence type="ECO:0000256" key="5">
    <source>
        <dbReference type="SAM" id="SignalP"/>
    </source>
</evidence>
<accession>E3N9X8</accession>
<keyword evidence="4" id="KW-0472">Membrane</keyword>
<feature type="region of interest" description="Disordered" evidence="3">
    <location>
        <begin position="648"/>
        <end position="668"/>
    </location>
</feature>
<sequence length="668" mass="74171">MNLIILVVFLFSSVSGAKIRKLIDFLEKDAPNDIEKAPNYNEESVAFRRNKNFNPCLENRFVCSNNGKCLSEDGNFYCVCPVTHYGKTCEHVADQSKCERNLCQNNSTCVSIQTKKTIVNTVLLKSLRLTKGANSPLTDKELSDIDMEVEYECICQKGTFGGLCDESDVDRKCQEVYCLGRGKGTVDQNGTCHCECEKQFFGERCEQLSACFDTQCQNGGVCEDVVDWQTKTVTATCKCPQTLEIIGGTVTGENCENLKIPDTIPAELVPCAAGRNSSYFFENLIDQINIDFGKDIGELDAIQNDYHDGETKNGKMDSGWCKNDGKCVAEVVRVQTSRAYYIHRCECPNRLTDGYYCEYKRHDACSLTREEVARGARWDEKCTDSQHGACVDINGEATCVCKPDYTGETCEVFDPCARHPCKHGDCIPIPSSADVAFGTNRFQCLCPLSAKLDTENNDCVEINEKKCAKGVCGNGRCVPCDSDIPSADDLMPLCNPNEKAQGFRCLCESGYLPPFCKIHTNPCYHNLCQNSGTCRVDPKTRSYDCQCLNGTRGSLCETIDDSCDAFGSKICVHGVCVNDAYFHRGFSCECVEGFEGFDCDVAVGWSSVWYSRFERNYQYTGPLLACLLSLIVMFPLILMSRRRRDEASLAPTSSSEGTKVEEGKSMNI</sequence>
<dbReference type="CDD" id="cd00054">
    <property type="entry name" value="EGF_CA"/>
    <property type="match status" value="1"/>
</dbReference>
<dbReference type="GO" id="GO:0031143">
    <property type="term" value="C:pseudopodium"/>
    <property type="evidence" value="ECO:0007669"/>
    <property type="project" value="EnsemblMetazoa"/>
</dbReference>
<keyword evidence="5" id="KW-0732">Signal</keyword>
<dbReference type="eggNOG" id="KOG1217">
    <property type="taxonomic scope" value="Eukaryota"/>
</dbReference>
<feature type="signal peptide" evidence="5">
    <location>
        <begin position="1"/>
        <end position="16"/>
    </location>
</feature>
<dbReference type="STRING" id="31234.E3N9X8"/>
<gene>
    <name evidence="7" type="primary">Cre-spe-9</name>
    <name evidence="7" type="ORF">CRE_09758</name>
</gene>
<dbReference type="SMART" id="SM00181">
    <property type="entry name" value="EGF"/>
    <property type="match status" value="10"/>
</dbReference>
<evidence type="ECO:0000313" key="8">
    <source>
        <dbReference type="Proteomes" id="UP000008281"/>
    </source>
</evidence>
<comment type="caution">
    <text evidence="2">Lacks conserved residue(s) required for the propagation of feature annotation.</text>
</comment>
<feature type="domain" description="EGF-like" evidence="6">
    <location>
        <begin position="559"/>
        <end position="600"/>
    </location>
</feature>
<reference evidence="7" key="1">
    <citation type="submission" date="2007-07" db="EMBL/GenBank/DDBJ databases">
        <title>PCAP assembly of the Caenorhabditis remanei genome.</title>
        <authorList>
            <consortium name="The Caenorhabditis remanei Sequencing Consortium"/>
            <person name="Wilson R.K."/>
        </authorList>
    </citation>
    <scope>NUCLEOTIDE SEQUENCE [LARGE SCALE GENOMIC DNA]</scope>
    <source>
        <strain evidence="7">PB4641</strain>
    </source>
</reference>
<dbReference type="InterPro" id="IPR051830">
    <property type="entry name" value="NOTCH_homolog"/>
</dbReference>
<dbReference type="OrthoDB" id="430340at2759"/>
<evidence type="ECO:0000256" key="4">
    <source>
        <dbReference type="SAM" id="Phobius"/>
    </source>
</evidence>
<dbReference type="GO" id="GO:0005737">
    <property type="term" value="C:cytoplasm"/>
    <property type="evidence" value="ECO:0007669"/>
    <property type="project" value="EnsemblMetazoa"/>
</dbReference>
<dbReference type="InterPro" id="IPR000742">
    <property type="entry name" value="EGF"/>
</dbReference>
<feature type="chain" id="PRO_5003178225" evidence="5">
    <location>
        <begin position="17"/>
        <end position="668"/>
    </location>
</feature>
<evidence type="ECO:0000259" key="6">
    <source>
        <dbReference type="PROSITE" id="PS50026"/>
    </source>
</evidence>
<dbReference type="GO" id="GO:0005509">
    <property type="term" value="F:calcium ion binding"/>
    <property type="evidence" value="ECO:0007669"/>
    <property type="project" value="InterPro"/>
</dbReference>